<reference evidence="1 2" key="1">
    <citation type="submission" date="2019-04" db="EMBL/GenBank/DDBJ databases">
        <title>Bacillus caeni sp. nov., a bacterium isolated from mangrove sediment.</title>
        <authorList>
            <person name="Huang H."/>
            <person name="Mo K."/>
            <person name="Hu Y."/>
        </authorList>
    </citation>
    <scope>NUCLEOTIDE SEQUENCE [LARGE SCALE GENOMIC DNA]</scope>
    <source>
        <strain evidence="1 2">HB172195</strain>
    </source>
</reference>
<sequence length="52" mass="5874">MIYCCEEHIDMALDDSVDNSEQPPIMDKLSAEKQLSTTCEYCPKSAIYIVSN</sequence>
<dbReference type="InterPro" id="IPR025626">
    <property type="entry name" value="YyzF"/>
</dbReference>
<dbReference type="OrthoDB" id="1652387at2"/>
<evidence type="ECO:0000313" key="1">
    <source>
        <dbReference type="EMBL" id="TLS35413.1"/>
    </source>
</evidence>
<keyword evidence="2" id="KW-1185">Reference proteome</keyword>
<protein>
    <submittedName>
        <fullName evidence="1">CxxH/CxxC protein</fullName>
    </submittedName>
</protein>
<dbReference type="EMBL" id="SWLG01000022">
    <property type="protein sequence ID" value="TLS35413.1"/>
    <property type="molecule type" value="Genomic_DNA"/>
</dbReference>
<accession>A0A5R9F3D2</accession>
<proteinExistence type="predicted"/>
<dbReference type="AlphaFoldDB" id="A0A5R9F3D2"/>
<evidence type="ECO:0000313" key="2">
    <source>
        <dbReference type="Proteomes" id="UP000308230"/>
    </source>
</evidence>
<name>A0A5R9F3D2_9BACL</name>
<gene>
    <name evidence="1" type="ORF">FCL54_20680</name>
</gene>
<organism evidence="1 2">
    <name type="scientific">Exobacillus caeni</name>
    <dbReference type="NCBI Taxonomy" id="2574798"/>
    <lineage>
        <taxon>Bacteria</taxon>
        <taxon>Bacillati</taxon>
        <taxon>Bacillota</taxon>
        <taxon>Bacilli</taxon>
        <taxon>Bacillales</taxon>
        <taxon>Guptibacillaceae</taxon>
        <taxon>Exobacillus</taxon>
    </lineage>
</organism>
<dbReference type="NCBIfam" id="TIGR04129">
    <property type="entry name" value="CxxH_BA5709"/>
    <property type="match status" value="1"/>
</dbReference>
<comment type="caution">
    <text evidence="1">The sequence shown here is derived from an EMBL/GenBank/DDBJ whole genome shotgun (WGS) entry which is preliminary data.</text>
</comment>
<dbReference type="RefSeq" id="WP_138129050.1">
    <property type="nucleotide sequence ID" value="NZ_SWLG01000022.1"/>
</dbReference>
<dbReference type="Pfam" id="PF14116">
    <property type="entry name" value="YyzF"/>
    <property type="match status" value="1"/>
</dbReference>
<dbReference type="Proteomes" id="UP000308230">
    <property type="component" value="Unassembled WGS sequence"/>
</dbReference>